<reference evidence="2 4" key="1">
    <citation type="journal article" date="2020" name="Stud. Mycol.">
        <title>101 Dothideomycetes genomes: a test case for predicting lifestyles and emergence of pathogens.</title>
        <authorList>
            <person name="Haridas S."/>
            <person name="Albert R."/>
            <person name="Binder M."/>
            <person name="Bloem J."/>
            <person name="Labutti K."/>
            <person name="Salamov A."/>
            <person name="Andreopoulos B."/>
            <person name="Baker S."/>
            <person name="Barry K."/>
            <person name="Bills G."/>
            <person name="Bluhm B."/>
            <person name="Cannon C."/>
            <person name="Castanera R."/>
            <person name="Culley D."/>
            <person name="Daum C."/>
            <person name="Ezra D."/>
            <person name="Gonzalez J."/>
            <person name="Henrissat B."/>
            <person name="Kuo A."/>
            <person name="Liang C."/>
            <person name="Lipzen A."/>
            <person name="Lutzoni F."/>
            <person name="Magnuson J."/>
            <person name="Mondo S."/>
            <person name="Nolan M."/>
            <person name="Ohm R."/>
            <person name="Pangilinan J."/>
            <person name="Park H.-J."/>
            <person name="Ramirez L."/>
            <person name="Alfaro M."/>
            <person name="Sun H."/>
            <person name="Tritt A."/>
            <person name="Yoshinaga Y."/>
            <person name="Zwiers L.-H."/>
            <person name="Turgeon B."/>
            <person name="Goodwin S."/>
            <person name="Spatafora J."/>
            <person name="Crous P."/>
            <person name="Grigoriev I."/>
        </authorList>
    </citation>
    <scope>NUCLEOTIDE SEQUENCE</scope>
    <source>
        <strain evidence="2 4">CBS 304.34</strain>
    </source>
</reference>
<keyword evidence="1" id="KW-0812">Transmembrane</keyword>
<dbReference type="Proteomes" id="UP000504636">
    <property type="component" value="Unplaced"/>
</dbReference>
<proteinExistence type="predicted"/>
<keyword evidence="1" id="KW-0472">Membrane</keyword>
<reference evidence="4" key="2">
    <citation type="submission" date="2020-04" db="EMBL/GenBank/DDBJ databases">
        <authorList>
            <consortium name="NCBI Genome Project"/>
        </authorList>
    </citation>
    <scope>NUCLEOTIDE SEQUENCE</scope>
    <source>
        <strain evidence="4">CBS 304.34</strain>
    </source>
</reference>
<evidence type="ECO:0000313" key="2">
    <source>
        <dbReference type="EMBL" id="KAF2811686.1"/>
    </source>
</evidence>
<evidence type="ECO:0000313" key="4">
    <source>
        <dbReference type="RefSeq" id="XP_033578650.1"/>
    </source>
</evidence>
<feature type="transmembrane region" description="Helical" evidence="1">
    <location>
        <begin position="61"/>
        <end position="90"/>
    </location>
</feature>
<evidence type="ECO:0000313" key="3">
    <source>
        <dbReference type="Proteomes" id="UP000504636"/>
    </source>
</evidence>
<reference evidence="4" key="3">
    <citation type="submission" date="2025-04" db="UniProtKB">
        <authorList>
            <consortium name="RefSeq"/>
        </authorList>
    </citation>
    <scope>IDENTIFICATION</scope>
    <source>
        <strain evidence="4">CBS 304.34</strain>
    </source>
</reference>
<name>A0A6A6YRW7_9PEZI</name>
<dbReference type="EMBL" id="MU003698">
    <property type="protein sequence ID" value="KAF2811686.1"/>
    <property type="molecule type" value="Genomic_DNA"/>
</dbReference>
<dbReference type="GeneID" id="54468804"/>
<accession>A0A6A6YRW7</accession>
<keyword evidence="1" id="KW-1133">Transmembrane helix</keyword>
<feature type="transmembrane region" description="Helical" evidence="1">
    <location>
        <begin position="102"/>
        <end position="121"/>
    </location>
</feature>
<evidence type="ECO:0000256" key="1">
    <source>
        <dbReference type="SAM" id="Phobius"/>
    </source>
</evidence>
<protein>
    <submittedName>
        <fullName evidence="2 4">Uncharacterized protein</fullName>
    </submittedName>
</protein>
<dbReference type="AlphaFoldDB" id="A0A6A6YRW7"/>
<gene>
    <name evidence="2 4" type="ORF">BDZ99DRAFT_569667</name>
</gene>
<sequence>MAAFFVLQQLQLQQQLASTSTGYRLSVSSTTLQPPTTTTNMDLEAQRPRPLSFVTSTFAPAILPLTIFVVLTSSTAALLAAAYFALSFLVHKVASPAAVEHAIIVVMILTGTFLLPAHIVVTMEYAQKRANGSAGGSLRQRLGVAAVQSLVVLRGVVFGGLYAGAWGILGILIAAGVVHLH</sequence>
<organism evidence="2">
    <name type="scientific">Mytilinidion resinicola</name>
    <dbReference type="NCBI Taxonomy" id="574789"/>
    <lineage>
        <taxon>Eukaryota</taxon>
        <taxon>Fungi</taxon>
        <taxon>Dikarya</taxon>
        <taxon>Ascomycota</taxon>
        <taxon>Pezizomycotina</taxon>
        <taxon>Dothideomycetes</taxon>
        <taxon>Pleosporomycetidae</taxon>
        <taxon>Mytilinidiales</taxon>
        <taxon>Mytilinidiaceae</taxon>
        <taxon>Mytilinidion</taxon>
    </lineage>
</organism>
<keyword evidence="3" id="KW-1185">Reference proteome</keyword>
<feature type="transmembrane region" description="Helical" evidence="1">
    <location>
        <begin position="156"/>
        <end position="180"/>
    </location>
</feature>
<dbReference type="RefSeq" id="XP_033578650.1">
    <property type="nucleotide sequence ID" value="XM_033727911.1"/>
</dbReference>